<protein>
    <recommendedName>
        <fullName evidence="12 13">GPI alpha-1,4-mannosyltransferase I, catalytic subunit</fullName>
        <ecNumber evidence="13">2.4.1.-</ecNumber>
    </recommendedName>
    <alternativeName>
        <fullName evidence="13">GPI mannosyltransferase I</fullName>
    </alternativeName>
</protein>
<dbReference type="InterPro" id="IPR007704">
    <property type="entry name" value="PIG-M"/>
</dbReference>
<dbReference type="GO" id="GO:0006506">
    <property type="term" value="P:GPI anchor biosynthetic process"/>
    <property type="evidence" value="ECO:0007669"/>
    <property type="project" value="UniProtKB-KW"/>
</dbReference>
<sequence length="421" mass="48540">MSSASTNKKEEYWTRNKILLIAFVVRVCLILYALVHDYVFEVSFTDIDYVVFSDAARHVANGGSPYDRATYRYTPFLAMILVGNQIWKDFGKLLFCTCDIIVAWLCLEINEILAKKSGKEQNLLPVVLFWLANPLTAVISARGSSDSIVCLAVLLVLLLLLKEKIWLAALANGLLAIHLKIYPVIYLPSIYFWILTNGGRSTLSSVIDMTGLFSFVKSWISRKGLIFVFVSLSSFALVVALFWNIYGDQFLEEFLLYHVKRRDIRHNFSPYFYLLYLVDGYQIGSKICGFVAFLPQIISMFVFAFSYYDDLPFCWFMTTFAFVSFNKVSTSQYFIWYIVFLPLIANRIQISSKRAAVLISIWFISQGIWLFFAYLFEFRGYNTLAFIWISSLLFLLTNCIIMRQISSYYNPDQAANHLKAN</sequence>
<dbReference type="GO" id="GO:1990529">
    <property type="term" value="C:glycosylphosphatidylinositol-mannosyltransferase I complex"/>
    <property type="evidence" value="ECO:0007669"/>
    <property type="project" value="TreeGrafter"/>
</dbReference>
<evidence type="ECO:0000256" key="2">
    <source>
        <dbReference type="ARBA" id="ARBA00004687"/>
    </source>
</evidence>
<feature type="transmembrane region" description="Helical" evidence="13">
    <location>
        <begin position="224"/>
        <end position="246"/>
    </location>
</feature>
<evidence type="ECO:0000256" key="4">
    <source>
        <dbReference type="ARBA" id="ARBA00022502"/>
    </source>
</evidence>
<evidence type="ECO:0000256" key="7">
    <source>
        <dbReference type="ARBA" id="ARBA00022692"/>
    </source>
</evidence>
<dbReference type="Pfam" id="PF05007">
    <property type="entry name" value="Mannosyl_trans"/>
    <property type="match status" value="1"/>
</dbReference>
<dbReference type="PANTHER" id="PTHR12886:SF0">
    <property type="entry name" value="GPI MANNOSYLTRANSFERASE 1"/>
    <property type="match status" value="1"/>
</dbReference>
<dbReference type="PANTHER" id="PTHR12886">
    <property type="entry name" value="PIG-M MANNOSYLTRANSFERASE"/>
    <property type="match status" value="1"/>
</dbReference>
<comment type="similarity">
    <text evidence="3 13">Belongs to the PIGM family.</text>
</comment>
<dbReference type="EC" id="2.4.1.-" evidence="13"/>
<dbReference type="GO" id="GO:0051751">
    <property type="term" value="F:alpha-1,4-mannosyltransferase activity"/>
    <property type="evidence" value="ECO:0007669"/>
    <property type="project" value="InterPro"/>
</dbReference>
<dbReference type="Proteomes" id="UP000887575">
    <property type="component" value="Unassembled WGS sequence"/>
</dbReference>
<feature type="transmembrane region" description="Helical" evidence="13">
    <location>
        <begin position="145"/>
        <end position="161"/>
    </location>
</feature>
<keyword evidence="7 13" id="KW-0812">Transmembrane</keyword>
<evidence type="ECO:0000256" key="6">
    <source>
        <dbReference type="ARBA" id="ARBA00022679"/>
    </source>
</evidence>
<evidence type="ECO:0000256" key="1">
    <source>
        <dbReference type="ARBA" id="ARBA00004477"/>
    </source>
</evidence>
<comment type="function">
    <text evidence="11 13">Catalytic subunit of the glycosylphosphatidylinositol-mannosyltransferase I complex which catalyzes the transfer of the first mannose, via an alpha-1,4 bond from a dolichol-phosphate-mannose (Dol-P-Man) to the glucosaminyl acyl phosphatidylinositol (GlcN-(acyl)PI) intermediate to generate alpha-D-Man-(1-&gt;4)-alpha-D-GlcN-(1-&gt;6)-(1-radyl,2-acyl-sn-glycero-3-phospho)-2-acyl-inositol and participates in the sixth step of the glycosylphosphatidylinositol-anchor biosynthesis.</text>
</comment>
<evidence type="ECO:0000256" key="5">
    <source>
        <dbReference type="ARBA" id="ARBA00022676"/>
    </source>
</evidence>
<evidence type="ECO:0000256" key="11">
    <source>
        <dbReference type="ARBA" id="ARBA00093408"/>
    </source>
</evidence>
<evidence type="ECO:0000256" key="13">
    <source>
        <dbReference type="RuleBase" id="RU365064"/>
    </source>
</evidence>
<keyword evidence="10 13" id="KW-0472">Membrane</keyword>
<feature type="transmembrane region" description="Helical" evidence="13">
    <location>
        <begin position="173"/>
        <end position="194"/>
    </location>
</feature>
<reference evidence="15" key="1">
    <citation type="submission" date="2024-02" db="UniProtKB">
        <authorList>
            <consortium name="WormBaseParasite"/>
        </authorList>
    </citation>
    <scope>IDENTIFICATION</scope>
</reference>
<comment type="pathway">
    <text evidence="2 13">Glycolipid biosynthesis; glycosylphosphatidylinositol-anchor biosynthesis.</text>
</comment>
<proteinExistence type="inferred from homology"/>
<name>A0AAF3F4B0_9BILA</name>
<keyword evidence="4 13" id="KW-0337">GPI-anchor biosynthesis</keyword>
<feature type="transmembrane region" description="Helical" evidence="13">
    <location>
        <begin position="381"/>
        <end position="401"/>
    </location>
</feature>
<evidence type="ECO:0000256" key="10">
    <source>
        <dbReference type="ARBA" id="ARBA00023136"/>
    </source>
</evidence>
<dbReference type="WBParaSite" id="MBELARI_LOCUS21418">
    <property type="protein sequence ID" value="MBELARI_LOCUS21418"/>
    <property type="gene ID" value="MBELARI_LOCUS21418"/>
</dbReference>
<evidence type="ECO:0000256" key="3">
    <source>
        <dbReference type="ARBA" id="ARBA00011071"/>
    </source>
</evidence>
<organism evidence="14 15">
    <name type="scientific">Mesorhabditis belari</name>
    <dbReference type="NCBI Taxonomy" id="2138241"/>
    <lineage>
        <taxon>Eukaryota</taxon>
        <taxon>Metazoa</taxon>
        <taxon>Ecdysozoa</taxon>
        <taxon>Nematoda</taxon>
        <taxon>Chromadorea</taxon>
        <taxon>Rhabditida</taxon>
        <taxon>Rhabditina</taxon>
        <taxon>Rhabditomorpha</taxon>
        <taxon>Rhabditoidea</taxon>
        <taxon>Rhabditidae</taxon>
        <taxon>Mesorhabditinae</taxon>
        <taxon>Mesorhabditis</taxon>
    </lineage>
</organism>
<accession>A0AAF3F4B0</accession>
<evidence type="ECO:0000256" key="9">
    <source>
        <dbReference type="ARBA" id="ARBA00022989"/>
    </source>
</evidence>
<keyword evidence="14" id="KW-1185">Reference proteome</keyword>
<evidence type="ECO:0000313" key="14">
    <source>
        <dbReference type="Proteomes" id="UP000887575"/>
    </source>
</evidence>
<dbReference type="GO" id="GO:0005789">
    <property type="term" value="C:endoplasmic reticulum membrane"/>
    <property type="evidence" value="ECO:0007669"/>
    <property type="project" value="UniProtKB-SubCell"/>
</dbReference>
<keyword evidence="5 13" id="KW-0328">Glycosyltransferase</keyword>
<dbReference type="AlphaFoldDB" id="A0AAF3F4B0"/>
<comment type="subcellular location">
    <subcellularLocation>
        <location evidence="1 13">Endoplasmic reticulum membrane</location>
        <topology evidence="1 13">Multi-pass membrane protein</topology>
    </subcellularLocation>
</comment>
<feature type="transmembrane region" description="Helical" evidence="13">
    <location>
        <begin position="18"/>
        <end position="35"/>
    </location>
</feature>
<feature type="transmembrane region" description="Helical" evidence="13">
    <location>
        <begin position="355"/>
        <end position="375"/>
    </location>
</feature>
<evidence type="ECO:0000256" key="8">
    <source>
        <dbReference type="ARBA" id="ARBA00022824"/>
    </source>
</evidence>
<evidence type="ECO:0000256" key="12">
    <source>
        <dbReference type="ARBA" id="ARBA00093608"/>
    </source>
</evidence>
<evidence type="ECO:0000313" key="15">
    <source>
        <dbReference type="WBParaSite" id="MBELARI_LOCUS21418"/>
    </source>
</evidence>
<dbReference type="GO" id="GO:0004376">
    <property type="term" value="F:GPI mannosyltransferase activity"/>
    <property type="evidence" value="ECO:0007669"/>
    <property type="project" value="InterPro"/>
</dbReference>
<keyword evidence="8 13" id="KW-0256">Endoplasmic reticulum</keyword>
<feature type="transmembrane region" description="Helical" evidence="13">
    <location>
        <begin position="122"/>
        <end position="139"/>
    </location>
</feature>
<keyword evidence="9 13" id="KW-1133">Transmembrane helix</keyword>
<keyword evidence="6 13" id="KW-0808">Transferase</keyword>